<gene>
    <name evidence="5" type="ORF">LOX96_07270</name>
</gene>
<proteinExistence type="predicted"/>
<reference evidence="5" key="1">
    <citation type="submission" date="2021-11" db="EMBL/GenBank/DDBJ databases">
        <title>Legionella maioricencis sp. nov., a new species isolated from hot water samples in Mallorca.</title>
        <authorList>
            <person name="Crespi S."/>
            <person name="Drasar V."/>
            <person name="Salva-Serra F."/>
            <person name="Jaen-Luchoro D."/>
            <person name="Pineiro-Iglesias B."/>
            <person name="Aliaga F."/>
            <person name="Fernandez-Juarez V."/>
            <person name="Coll G."/>
            <person name="Moore E.R.B."/>
            <person name="Bennasar-Figueras A."/>
        </authorList>
    </citation>
    <scope>NUCLEOTIDE SEQUENCE</scope>
    <source>
        <strain evidence="5">HCPI-6</strain>
    </source>
</reference>
<dbReference type="InterPro" id="IPR041357">
    <property type="entry name" value="LegC3_N_Legionellaceae"/>
</dbReference>
<evidence type="ECO:0000313" key="5">
    <source>
        <dbReference type="EMBL" id="MCL9683888.1"/>
    </source>
</evidence>
<evidence type="ECO:0000256" key="3">
    <source>
        <dbReference type="SAM" id="Phobius"/>
    </source>
</evidence>
<keyword evidence="3" id="KW-0472">Membrane</keyword>
<evidence type="ECO:0000313" key="6">
    <source>
        <dbReference type="Proteomes" id="UP001139721"/>
    </source>
</evidence>
<feature type="transmembrane region" description="Helical" evidence="3">
    <location>
        <begin position="428"/>
        <end position="450"/>
    </location>
</feature>
<feature type="coiled-coil region" evidence="1">
    <location>
        <begin position="122"/>
        <end position="149"/>
    </location>
</feature>
<dbReference type="Pfam" id="PF18654">
    <property type="entry name" value="LegC3_N"/>
    <property type="match status" value="2"/>
</dbReference>
<name>A0A9X2ICM1_9GAMM</name>
<feature type="domain" description="LegC3 N-terminal Legionellaceae" evidence="4">
    <location>
        <begin position="236"/>
        <end position="356"/>
    </location>
</feature>
<feature type="coiled-coil region" evidence="1">
    <location>
        <begin position="516"/>
        <end position="557"/>
    </location>
</feature>
<feature type="compositionally biased region" description="Basic and acidic residues" evidence="2">
    <location>
        <begin position="75"/>
        <end position="93"/>
    </location>
</feature>
<accession>A0A9X2ICM1</accession>
<organism evidence="5 6">
    <name type="scientific">Legionella maioricensis</name>
    <dbReference type="NCBI Taxonomy" id="2896528"/>
    <lineage>
        <taxon>Bacteria</taxon>
        <taxon>Pseudomonadati</taxon>
        <taxon>Pseudomonadota</taxon>
        <taxon>Gammaproteobacteria</taxon>
        <taxon>Legionellales</taxon>
        <taxon>Legionellaceae</taxon>
        <taxon>Legionella</taxon>
    </lineage>
</organism>
<keyword evidence="3" id="KW-0812">Transmembrane</keyword>
<dbReference type="RefSeq" id="WP_250420939.1">
    <property type="nucleotide sequence ID" value="NZ_JAJKBJ010000006.1"/>
</dbReference>
<feature type="transmembrane region" description="Helical" evidence="3">
    <location>
        <begin position="456"/>
        <end position="476"/>
    </location>
</feature>
<keyword evidence="3" id="KW-1133">Transmembrane helix</keyword>
<feature type="domain" description="LegC3 N-terminal Legionellaceae" evidence="4">
    <location>
        <begin position="1"/>
        <end position="130"/>
    </location>
</feature>
<evidence type="ECO:0000256" key="2">
    <source>
        <dbReference type="SAM" id="MobiDB-lite"/>
    </source>
</evidence>
<comment type="caution">
    <text evidence="5">The sequence shown here is derived from an EMBL/GenBank/DDBJ whole genome shotgun (WGS) entry which is preliminary data.</text>
</comment>
<dbReference type="AlphaFoldDB" id="A0A9X2ICM1"/>
<evidence type="ECO:0000259" key="4">
    <source>
        <dbReference type="Pfam" id="PF18654"/>
    </source>
</evidence>
<keyword evidence="6" id="KW-1185">Reference proteome</keyword>
<protein>
    <submittedName>
        <fullName evidence="5">Type IV secretion protein Dot</fullName>
    </submittedName>
</protein>
<feature type="region of interest" description="Disordered" evidence="2">
    <location>
        <begin position="75"/>
        <end position="94"/>
    </location>
</feature>
<dbReference type="EMBL" id="JAJKBJ010000006">
    <property type="protein sequence ID" value="MCL9683888.1"/>
    <property type="molecule type" value="Genomic_DNA"/>
</dbReference>
<sequence length="601" mass="69024">MALSEIIINDLVLYHTNAAISESNYHTLRQYLLERKPLLTVTNSINSLLSEHCDADQKAMRNSLVQIACEAQGKSDRHEAIRDEQEKNNDDSLKSSYKTELPILESRMSQLEMKCFHQQNICSQLRSQLNEHTINLQQVNEAIDRLHRDRQLVHYRYAYTLPSNVHYHYPDLHPPVYPTPTVVYSLQDQLILDRLLSEENRLLMERQRLTYLVDSKDTESTKEERNLTRFLKEKKRTEERYSEIKQQIDIELPNKEQQRRVREQERMGREQARTSLDPNLQQLSHKNREALQQQIATQNHELENKRNQLMDKAMETSYLVYITQLEQALQQTNGLQLSFNEHEALKRILGLMKNFIAMGEREQGIIHSLHEEQNNLRKLRKNLFDSNTQLQHYIASEPLLVQENKQLTEENSSLTLTKDAAGNHRTNALYASLFGTASGLLSAGLINTLVISPVFFAVPGAFALLTVISLTVALVYHLKKSAAEDKIDQNTQTIHENESTILNQLEQANDLSLTTIPKLNTQIGEAEKSIATIEKQLKDQQRAMNQLLSKAENITSTYASSNTFFSSEGMVAYPIPSAPEYDTEALLNYGSGNVYAQTPIY</sequence>
<dbReference type="Proteomes" id="UP001139721">
    <property type="component" value="Unassembled WGS sequence"/>
</dbReference>
<keyword evidence="1" id="KW-0175">Coiled coil</keyword>
<evidence type="ECO:0000256" key="1">
    <source>
        <dbReference type="SAM" id="Coils"/>
    </source>
</evidence>